<keyword evidence="1" id="KW-0732">Signal</keyword>
<evidence type="ECO:0008006" key="4">
    <source>
        <dbReference type="Google" id="ProtNLM"/>
    </source>
</evidence>
<protein>
    <recommendedName>
        <fullName evidence="4">PilC beta-propeller domain-containing protein</fullName>
    </recommendedName>
</protein>
<evidence type="ECO:0000313" key="3">
    <source>
        <dbReference type="Proteomes" id="UP000641025"/>
    </source>
</evidence>
<dbReference type="Proteomes" id="UP000641025">
    <property type="component" value="Unassembled WGS sequence"/>
</dbReference>
<accession>A0ABS0YV75</accession>
<evidence type="ECO:0000313" key="2">
    <source>
        <dbReference type="EMBL" id="MBJ6801871.1"/>
    </source>
</evidence>
<reference evidence="2 3" key="1">
    <citation type="submission" date="2020-12" db="EMBL/GenBank/DDBJ databases">
        <title>Geomonas sp. Red259, isolated from paddy soil.</title>
        <authorList>
            <person name="Xu Z."/>
            <person name="Zhang Z."/>
            <person name="Masuda Y."/>
            <person name="Itoh H."/>
            <person name="Senoo K."/>
        </authorList>
    </citation>
    <scope>NUCLEOTIDE SEQUENCE [LARGE SCALE GENOMIC DNA]</scope>
    <source>
        <strain evidence="2 3">Red259</strain>
    </source>
</reference>
<proteinExistence type="predicted"/>
<dbReference type="EMBL" id="JAEMHK010000014">
    <property type="protein sequence ID" value="MBJ6801871.1"/>
    <property type="molecule type" value="Genomic_DNA"/>
</dbReference>
<sequence>MRLATKILSQSLFLMLLLSPLAAQAATLNDYCVVPPFIQEIAKPNLLMIIDNSASMYDLAYVDKGRKVCSGDNTYACEADATCAAAGKGTCTTFLREPYYCYDQTFSSAKKYVGYFDETKNYQYDFGANQFVEVADIPSSCAVAASSVSTGTIICKIRPGILHVNMGRDDAKATHFFYASGKYLNWITASKFDVEKQVLTGGKYVTKVCSGNTNKACLTDPDCTVNSVTDTCVNASSFLLPESRGCVGRAFVKEALTSDFVNYTSNTDNTNTSLQVAFSVMGPANPIPTAPAPGGQTFITVFGGKDYDFGKCQAAIDAIATGGNATIKTTVADCLASSAPTQGTCQQQTSQTCTTSSQCVKNSTYSTTSKVCSGATNLSCTSDANCSIDATTTCTKTPSVVCSADTDCVVNVAEVLGTCGSYSPTLSQGASNQFPTSCRANSDCTFSHGNTTYTGTCSGHVAASSTNNGPCQSTAAQSFGTCVSNYTGPCNLPDPSTKTSVSFQQSMQACWQYRQWKLGKPGAQDIGIDDVNTVINQCSDVYGSLYTCSNNTLLSCGGTSDTTTCGAGTCVSGPLAIGSGSPALICGESWEGQYFEKISGAWVLKDGFDKSTPALKTTHQAFCDSLDSAPVAVTDPTDSPSDTSVSENLPAILSGIGLEAQMGTPFGTLRARIAASTAPSGLVQEFESKIRLGMMSFNSVGSKAEVTSGLLPATKVCSNAPDRTCVTAADCTDNATCDALADHDGAVIQPTDLIGRGHCKVTTGTTCTKSAHCPTGEVCVSDGVGTHTSAGLVHSIDALRASTWTPFAEAFYDAIGYFAVSPGDTTGKTSRTDLRLNSTDFLSDMNPSEYVCQSNNVLLVTDGASTADQNGDVGDVVTTYKGVSGNVTGACPKYAGSKNLDDLAWLARHRNINTFSRTTASTEVPTKKNQMVSTYVVFNGADNGESGECDNVTLLTQTAQKGGTDFMSAELPDKMKETLRKAFEAVAGGTASGTAASILSNSEGSGANILQAVFYPSKDFETPTDGTSPTYARWIGEVQNLWYYVDPFIGNSTVREDSPTPTPNDELDLVNDYVVDFQFKGGETLAVLTKDTNGDGAGDTVVTPAMDSRVKTQGFCTNTTTPTNSSYSKCAADAGCLTGETCVFQGVVNADDVSSLWRAGRTLWDRNLDSSHRTLYTYLHGTSAPGCTGTFSVDGLYDLAAAARNWASIGANDKCILKSVLQATSDDEAKNILKFAEGYDYKDYDSSTNSIPGTIGSKTPRKRTVQRGGVNKVWKLGDIIASTPRIQSFNKLNNYHLDVPAGYADTTYANDATKTGFANSTTYKGRGMAYAGANDGMLHAFNLGNLVIPGTNGGLATLNSGADPLGKEEWAFLPRHVLPYLKYLADPDYSHIYLVDGPTRLVDASIGNDDYSTSTEPYATAGCNGSAKQYWSCKRDGATTGNKSWRTILIGSMGVGGASANLGAACTDCVKNPVDGVGYSSYFALDITNPGTPTFLWEYSNADMGAATSGAAVVRIGHTFTATDGVYGKEGSTPTNGRWFAVIGNGPSGPIDTTYHQFKGKSNGPLRVFILDLKTGALAKQIDTTINNAFAGAITPGPLDTDRSKRTDPGFYSDDAVYFGYANCSANCGTDTPTWDGGIMRLLTGETSDLSTWSLSTLVSGIGPVTTAVSKIQDRKNHNLWLYTGSGRYFFKGDDSSTAGKIFAVKEPCYDAVNDDIYKLNTINGQSPKCTTEIAFSSSDFANQTTDINSMIDKKGWYINLGGEDTTNKYGAERIITEPVAMGNGAVFFTSFMPSTDICNYGGNSYLWGMRYDNAGPASPGQLKGKALVQVSTGSFEEIDLSTALTSNMNRRMAVPMVGKPPTDPPPIVSSSGNKPLKRILHIQEK</sequence>
<organism evidence="2 3">
    <name type="scientific">Geomonas propionica</name>
    <dbReference type="NCBI Taxonomy" id="2798582"/>
    <lineage>
        <taxon>Bacteria</taxon>
        <taxon>Pseudomonadati</taxon>
        <taxon>Thermodesulfobacteriota</taxon>
        <taxon>Desulfuromonadia</taxon>
        <taxon>Geobacterales</taxon>
        <taxon>Geobacteraceae</taxon>
        <taxon>Geomonas</taxon>
    </lineage>
</organism>
<feature type="signal peptide" evidence="1">
    <location>
        <begin position="1"/>
        <end position="25"/>
    </location>
</feature>
<name>A0ABS0YV75_9BACT</name>
<comment type="caution">
    <text evidence="2">The sequence shown here is derived from an EMBL/GenBank/DDBJ whole genome shotgun (WGS) entry which is preliminary data.</text>
</comment>
<keyword evidence="3" id="KW-1185">Reference proteome</keyword>
<gene>
    <name evidence="2" type="ORF">JFN90_17225</name>
</gene>
<feature type="chain" id="PRO_5046227123" description="PilC beta-propeller domain-containing protein" evidence="1">
    <location>
        <begin position="26"/>
        <end position="1886"/>
    </location>
</feature>
<evidence type="ECO:0000256" key="1">
    <source>
        <dbReference type="SAM" id="SignalP"/>
    </source>
</evidence>
<dbReference type="RefSeq" id="WP_199396355.1">
    <property type="nucleotide sequence ID" value="NZ_JAEMHK010000014.1"/>
</dbReference>